<feature type="transmembrane region" description="Helical" evidence="1">
    <location>
        <begin position="20"/>
        <end position="39"/>
    </location>
</feature>
<evidence type="ECO:0000313" key="2">
    <source>
        <dbReference type="EMBL" id="KAJ7010300.1"/>
    </source>
</evidence>
<evidence type="ECO:0000256" key="1">
    <source>
        <dbReference type="SAM" id="Phobius"/>
    </source>
</evidence>
<reference evidence="2 3" key="1">
    <citation type="journal article" date="2023" name="Mol. Ecol. Resour.">
        <title>Chromosome-level genome assembly of a triploid poplar Populus alba 'Berolinensis'.</title>
        <authorList>
            <person name="Chen S."/>
            <person name="Yu Y."/>
            <person name="Wang X."/>
            <person name="Wang S."/>
            <person name="Zhang T."/>
            <person name="Zhou Y."/>
            <person name="He R."/>
            <person name="Meng N."/>
            <person name="Wang Y."/>
            <person name="Liu W."/>
            <person name="Liu Z."/>
            <person name="Liu J."/>
            <person name="Guo Q."/>
            <person name="Huang H."/>
            <person name="Sederoff R.R."/>
            <person name="Wang G."/>
            <person name="Qu G."/>
            <person name="Chen S."/>
        </authorList>
    </citation>
    <scope>NUCLEOTIDE SEQUENCE [LARGE SCALE GENOMIC DNA]</scope>
    <source>
        <strain evidence="2">SC-2020</strain>
    </source>
</reference>
<keyword evidence="1" id="KW-0472">Membrane</keyword>
<keyword evidence="3" id="KW-1185">Reference proteome</keyword>
<accession>A0AAD6RKV1</accession>
<evidence type="ECO:0000313" key="3">
    <source>
        <dbReference type="Proteomes" id="UP001164929"/>
    </source>
</evidence>
<proteinExistence type="predicted"/>
<organism evidence="2 3">
    <name type="scientific">Populus alba x Populus x berolinensis</name>
    <dbReference type="NCBI Taxonomy" id="444605"/>
    <lineage>
        <taxon>Eukaryota</taxon>
        <taxon>Viridiplantae</taxon>
        <taxon>Streptophyta</taxon>
        <taxon>Embryophyta</taxon>
        <taxon>Tracheophyta</taxon>
        <taxon>Spermatophyta</taxon>
        <taxon>Magnoliopsida</taxon>
        <taxon>eudicotyledons</taxon>
        <taxon>Gunneridae</taxon>
        <taxon>Pentapetalae</taxon>
        <taxon>rosids</taxon>
        <taxon>fabids</taxon>
        <taxon>Malpighiales</taxon>
        <taxon>Salicaceae</taxon>
        <taxon>Saliceae</taxon>
        <taxon>Populus</taxon>
    </lineage>
</organism>
<name>A0AAD6RKV1_9ROSI</name>
<feature type="transmembrane region" description="Helical" evidence="1">
    <location>
        <begin position="65"/>
        <end position="81"/>
    </location>
</feature>
<dbReference type="EMBL" id="JAQIZT010000001">
    <property type="protein sequence ID" value="KAJ7010300.1"/>
    <property type="molecule type" value="Genomic_DNA"/>
</dbReference>
<keyword evidence="1" id="KW-0812">Transmembrane</keyword>
<protein>
    <submittedName>
        <fullName evidence="2">Uncharacterized protein</fullName>
    </submittedName>
</protein>
<sequence length="82" mass="9516">MVYLEASKTADRSKYIEDQYSTCLLASSLLVGACMLFLVQSRYEIYESQLHPAISKKVWVVEDSSQFPTFMYQFFLCLVLLK</sequence>
<keyword evidence="1" id="KW-1133">Transmembrane helix</keyword>
<comment type="caution">
    <text evidence="2">The sequence shown here is derived from an EMBL/GenBank/DDBJ whole genome shotgun (WGS) entry which is preliminary data.</text>
</comment>
<gene>
    <name evidence="2" type="ORF">NC653_000902</name>
</gene>
<dbReference type="Proteomes" id="UP001164929">
    <property type="component" value="Chromosome 1"/>
</dbReference>
<dbReference type="AlphaFoldDB" id="A0AAD6RKV1"/>